<sequence length="276" mass="30604">MQGLKNIKLKMTGTGSMAFGTWLLLLLFLLLPKQDQAQQFNSDSWLSKPWGTITIIPTVGQRSSMLMTTYSLFPRWEFTIAAYLYNNDNDPTTNDGYSSTLYAKYMIYENKAQTGGIGVKAGTGMRPGTLDAELRVKDAFRTYWMNAPATIPFFNNTLSVDLMPGASMTIDYGNEGKTAWAFTYSGRVAWYPFSPTASIVGEVFGSAGKTGTIPEYKAGLRWEPSQYAVFALTFGDEFSSGHGAGFEFGIMLFTPQFACFGGCQPKEKGKRKKIFR</sequence>
<proteinExistence type="predicted"/>
<accession>A0A0E9N1S6</accession>
<evidence type="ECO:0000313" key="1">
    <source>
        <dbReference type="EMBL" id="GAO43967.1"/>
    </source>
</evidence>
<evidence type="ECO:0000313" key="2">
    <source>
        <dbReference type="Proteomes" id="UP000033121"/>
    </source>
</evidence>
<dbReference type="AlphaFoldDB" id="A0A0E9N1S6"/>
<protein>
    <submittedName>
        <fullName evidence="1">Uncharacterized protein</fullName>
    </submittedName>
</protein>
<name>A0A0E9N1S6_9BACT</name>
<organism evidence="1 2">
    <name type="scientific">Flavihumibacter petaseus NBRC 106054</name>
    <dbReference type="NCBI Taxonomy" id="1220578"/>
    <lineage>
        <taxon>Bacteria</taxon>
        <taxon>Pseudomonadati</taxon>
        <taxon>Bacteroidota</taxon>
        <taxon>Chitinophagia</taxon>
        <taxon>Chitinophagales</taxon>
        <taxon>Chitinophagaceae</taxon>
        <taxon>Flavihumibacter</taxon>
    </lineage>
</organism>
<keyword evidence="2" id="KW-1185">Reference proteome</keyword>
<dbReference type="EMBL" id="BBWV01000003">
    <property type="protein sequence ID" value="GAO43967.1"/>
    <property type="molecule type" value="Genomic_DNA"/>
</dbReference>
<dbReference type="Proteomes" id="UP000033121">
    <property type="component" value="Unassembled WGS sequence"/>
</dbReference>
<comment type="caution">
    <text evidence="1">The sequence shown here is derived from an EMBL/GenBank/DDBJ whole genome shotgun (WGS) entry which is preliminary data.</text>
</comment>
<reference evidence="1 2" key="1">
    <citation type="submission" date="2015-04" db="EMBL/GenBank/DDBJ databases">
        <title>Whole genome shotgun sequence of Flavihumibacter petaseus NBRC 106054.</title>
        <authorList>
            <person name="Miyazawa S."/>
            <person name="Hosoyama A."/>
            <person name="Hashimoto M."/>
            <person name="Noguchi M."/>
            <person name="Tsuchikane K."/>
            <person name="Ohji S."/>
            <person name="Yamazoe A."/>
            <person name="Ichikawa N."/>
            <person name="Kimura A."/>
            <person name="Fujita N."/>
        </authorList>
    </citation>
    <scope>NUCLEOTIDE SEQUENCE [LARGE SCALE GENOMIC DNA]</scope>
    <source>
        <strain evidence="1 2">NBRC 106054</strain>
    </source>
</reference>
<gene>
    <name evidence="1" type="ORF">FPE01S_03_00060</name>
</gene>